<evidence type="ECO:0000313" key="6">
    <source>
        <dbReference type="Proteomes" id="UP000035929"/>
    </source>
</evidence>
<organism evidence="5 6">
    <name type="scientific">Methylobacterium aquaticum</name>
    <dbReference type="NCBI Taxonomy" id="270351"/>
    <lineage>
        <taxon>Bacteria</taxon>
        <taxon>Pseudomonadati</taxon>
        <taxon>Pseudomonadota</taxon>
        <taxon>Alphaproteobacteria</taxon>
        <taxon>Hyphomicrobiales</taxon>
        <taxon>Methylobacteriaceae</taxon>
        <taxon>Methylobacterium</taxon>
    </lineage>
</organism>
<feature type="region of interest" description="Disordered" evidence="3">
    <location>
        <begin position="343"/>
        <end position="369"/>
    </location>
</feature>
<dbReference type="Pfam" id="PF00589">
    <property type="entry name" value="Phage_integrase"/>
    <property type="match status" value="1"/>
</dbReference>
<dbReference type="OrthoDB" id="7615137at2"/>
<name>A0A0J6SKY4_9HYPH</name>
<comment type="caution">
    <text evidence="5">The sequence shown here is derived from an EMBL/GenBank/DDBJ whole genome shotgun (WGS) entry which is preliminary data.</text>
</comment>
<evidence type="ECO:0000256" key="1">
    <source>
        <dbReference type="ARBA" id="ARBA00022908"/>
    </source>
</evidence>
<dbReference type="PANTHER" id="PTHR30349:SF64">
    <property type="entry name" value="PROPHAGE INTEGRASE INTD-RELATED"/>
    <property type="match status" value="1"/>
</dbReference>
<feature type="compositionally biased region" description="Basic and acidic residues" evidence="3">
    <location>
        <begin position="356"/>
        <end position="369"/>
    </location>
</feature>
<evidence type="ECO:0000256" key="2">
    <source>
        <dbReference type="ARBA" id="ARBA00023172"/>
    </source>
</evidence>
<proteinExistence type="predicted"/>
<dbReference type="AlphaFoldDB" id="A0A0J6SKY4"/>
<evidence type="ECO:0000313" key="5">
    <source>
        <dbReference type="EMBL" id="KMO34277.1"/>
    </source>
</evidence>
<feature type="domain" description="Tyr recombinase" evidence="4">
    <location>
        <begin position="169"/>
        <end position="343"/>
    </location>
</feature>
<dbReference type="PANTHER" id="PTHR30349">
    <property type="entry name" value="PHAGE INTEGRASE-RELATED"/>
    <property type="match status" value="1"/>
</dbReference>
<keyword evidence="2" id="KW-0233">DNA recombination</keyword>
<keyword evidence="1" id="KW-0229">DNA integration</keyword>
<dbReference type="InterPro" id="IPR050090">
    <property type="entry name" value="Tyrosine_recombinase_XerCD"/>
</dbReference>
<evidence type="ECO:0000256" key="3">
    <source>
        <dbReference type="SAM" id="MobiDB-lite"/>
    </source>
</evidence>
<dbReference type="RefSeq" id="WP_048464470.1">
    <property type="nucleotide sequence ID" value="NZ_LABX01000106.1"/>
</dbReference>
<dbReference type="GO" id="GO:0003677">
    <property type="term" value="F:DNA binding"/>
    <property type="evidence" value="ECO:0007669"/>
    <property type="project" value="InterPro"/>
</dbReference>
<dbReference type="CDD" id="cd00796">
    <property type="entry name" value="INT_Rci_Hp1_C"/>
    <property type="match status" value="1"/>
</dbReference>
<evidence type="ECO:0000259" key="4">
    <source>
        <dbReference type="PROSITE" id="PS51898"/>
    </source>
</evidence>
<dbReference type="PATRIC" id="fig|270351.6.peg.287"/>
<sequence length="369" mass="42163">MSTYRPEGRPYYLYDFSIQGHRFHGSTRCSNKREADAFEKGERKRRAEELKEAAALGRQPLSFGDAATRYWEEVGQFAKTKVDIWRHIGWLQTEIGNTRRLSAINGSVVATLVAKRRAQTGRGDKPVTPATVNRTMEVLRSILMRASKVWDEPVAAIEWKRHRLKEPQERVRELRADEETALFKALRPDYHPIVRFALLTGCRLAECVDLRWEHVDWGGRQIWILGKGDKLAAIPLSPSVRKLLWPLREQHKEAVFTYEALRGRDKGERRPITYEGLKTVFTRDVKPAIPGYRFHDNRHTAATRVLRVSGNLKIAKELLRHSSITTTAKYAHVMQSDVMEAMEKAARSGASASTPDEIHDGADSEKKKA</sequence>
<dbReference type="Gene3D" id="1.10.443.10">
    <property type="entry name" value="Intergrase catalytic core"/>
    <property type="match status" value="1"/>
</dbReference>
<dbReference type="InterPro" id="IPR002104">
    <property type="entry name" value="Integrase_catalytic"/>
</dbReference>
<accession>A0A0J6SKY4</accession>
<dbReference type="Proteomes" id="UP000035929">
    <property type="component" value="Unassembled WGS sequence"/>
</dbReference>
<reference evidence="5 6" key="1">
    <citation type="submission" date="2015-03" db="EMBL/GenBank/DDBJ databases">
        <title>Genome sequencing of Methylobacterium aquaticum DSM16371 type strain.</title>
        <authorList>
            <person name="Chaudhry V."/>
            <person name="Patil P.B."/>
        </authorList>
    </citation>
    <scope>NUCLEOTIDE SEQUENCE [LARGE SCALE GENOMIC DNA]</scope>
    <source>
        <strain evidence="5 6">DSM 16371</strain>
    </source>
</reference>
<dbReference type="PROSITE" id="PS51898">
    <property type="entry name" value="TYR_RECOMBINASE"/>
    <property type="match status" value="1"/>
</dbReference>
<dbReference type="InterPro" id="IPR011010">
    <property type="entry name" value="DNA_brk_join_enz"/>
</dbReference>
<dbReference type="GO" id="GO:0006310">
    <property type="term" value="P:DNA recombination"/>
    <property type="evidence" value="ECO:0007669"/>
    <property type="project" value="UniProtKB-KW"/>
</dbReference>
<dbReference type="SUPFAM" id="SSF56349">
    <property type="entry name" value="DNA breaking-rejoining enzymes"/>
    <property type="match status" value="1"/>
</dbReference>
<protein>
    <recommendedName>
        <fullName evidence="4">Tyr recombinase domain-containing protein</fullName>
    </recommendedName>
</protein>
<gene>
    <name evidence="5" type="ORF">VP06_14460</name>
</gene>
<dbReference type="InterPro" id="IPR013762">
    <property type="entry name" value="Integrase-like_cat_sf"/>
</dbReference>
<dbReference type="EMBL" id="LABX01000106">
    <property type="protein sequence ID" value="KMO34277.1"/>
    <property type="molecule type" value="Genomic_DNA"/>
</dbReference>
<dbReference type="GO" id="GO:0015074">
    <property type="term" value="P:DNA integration"/>
    <property type="evidence" value="ECO:0007669"/>
    <property type="project" value="UniProtKB-KW"/>
</dbReference>